<keyword evidence="5" id="KW-0723">Serine/threonine-protein kinase</keyword>
<dbReference type="PRINTS" id="PR00019">
    <property type="entry name" value="LEURICHRPT"/>
</dbReference>
<keyword evidence="10 23" id="KW-0732">Signal</keyword>
<dbReference type="Pfam" id="PF00560">
    <property type="entry name" value="LRR_1"/>
    <property type="match status" value="7"/>
</dbReference>
<evidence type="ECO:0000256" key="9">
    <source>
        <dbReference type="ARBA" id="ARBA00022692"/>
    </source>
</evidence>
<accession>A0AAV9ANN9</accession>
<dbReference type="Proteomes" id="UP001179952">
    <property type="component" value="Unassembled WGS sequence"/>
</dbReference>
<gene>
    <name evidence="25" type="ORF">QJS04_geneDACA015317</name>
</gene>
<evidence type="ECO:0000256" key="3">
    <source>
        <dbReference type="ARBA" id="ARBA00012513"/>
    </source>
</evidence>
<dbReference type="PROSITE" id="PS50011">
    <property type="entry name" value="PROTEIN_KINASE_DOM"/>
    <property type="match status" value="1"/>
</dbReference>
<dbReference type="Pfam" id="PF00069">
    <property type="entry name" value="Pkinase"/>
    <property type="match status" value="1"/>
</dbReference>
<dbReference type="AlphaFoldDB" id="A0AAV9ANN9"/>
<dbReference type="InterPro" id="IPR001611">
    <property type="entry name" value="Leu-rich_rpt"/>
</dbReference>
<evidence type="ECO:0000256" key="7">
    <source>
        <dbReference type="ARBA" id="ARBA00022614"/>
    </source>
</evidence>
<dbReference type="Pfam" id="PF08263">
    <property type="entry name" value="LRRNT_2"/>
    <property type="match status" value="1"/>
</dbReference>
<sequence length="862" mass="95331">MSLILYQIILCLTLVPSVASFMAQSEAHALLAWKRSLNSIQYQSYLDSWNNSVTSPCLWVGITCNKAHRVSEINLELVGLKGTLDNFSFQSFPHLTQLILSNNRIYGAIPSDIGFLYNLTILELSGNDISGTVPPSFTNLTNLARLDLSKNRISGEVDTLFSLFNNGISFIHLASNNLTGHLPSSIGRYANLEDLDLSYNQINGSIPGEIGELENLTILDLSNNILKGSIPHELTKLQNLIRLRVSNNQLTSPVPHLRILSLNELWMSRNRLDGPIPSELNELWNLSMLDLSNNLFNNSIPSWLSNLTFLTYLDLGGNQIDGYIPPEMGNLVYLRQLMLSKNKLSGPIPKSLSNLGNLQNLSLSNNQISGSIPSEIGNQLPNLLNMDLSSNQLDGEIPQTLGKCSKLNYLDLSTNNLSGPIPANFKNLNQLGKLNLSYNLLSGEVPFSSTDMPGLYSIDFSYNNFDIQFHPLTSFSPTAFIGNGRRNVSIAAIKHPSNLNIGKTEVAAFVVAVPVALTVFLVIVFAALVVISVLHKRPKKREEENEVLIEMRKADLFSVWNNDGKILFDDIVEATGNFDDLFCIGMGGNGSVYEAELPSGQVVAVKKFHPMEDESRLDDAGFMNEIPTLTRVRHRNIVKLYGFCSHPRCMLLVCEYMVRGSLADVLVNDERAMEFDWVKRADAIRGVASALSYMHHDCKPPIVHRDVSCGNVLFDANFKACISDFGMARLLNPDSSNETRVTGTFGYIAPELAYTMRVTEKCDVYSFGVVALEVIMGRYPGEFISTASHSSGGQSMKLKDVLDQRLPIPTDEVAKKIVVAMRVALACVRDNPKSRPTMQQVTIDLSTQNSLSIPDDPFSHDT</sequence>
<keyword evidence="9 22" id="KW-0812">Transmembrane</keyword>
<evidence type="ECO:0000256" key="16">
    <source>
        <dbReference type="ARBA" id="ARBA00023136"/>
    </source>
</evidence>
<keyword evidence="12 21" id="KW-0547">Nucleotide-binding</keyword>
<evidence type="ECO:0000256" key="18">
    <source>
        <dbReference type="ARBA" id="ARBA00023180"/>
    </source>
</evidence>
<dbReference type="Gene3D" id="3.80.10.10">
    <property type="entry name" value="Ribonuclease Inhibitor"/>
    <property type="match status" value="3"/>
</dbReference>
<keyword evidence="11" id="KW-0677">Repeat</keyword>
<dbReference type="SMART" id="SM00369">
    <property type="entry name" value="LRR_TYP"/>
    <property type="match status" value="7"/>
</dbReference>
<keyword evidence="4" id="KW-1003">Cell membrane</keyword>
<dbReference type="FunFam" id="3.80.10.10:FF:000095">
    <property type="entry name" value="LRR receptor-like serine/threonine-protein kinase GSO1"/>
    <property type="match status" value="1"/>
</dbReference>
<keyword evidence="18" id="KW-0325">Glycoprotein</keyword>
<dbReference type="PROSITE" id="PS00107">
    <property type="entry name" value="PROTEIN_KINASE_ATP"/>
    <property type="match status" value="1"/>
</dbReference>
<feature type="transmembrane region" description="Helical" evidence="22">
    <location>
        <begin position="506"/>
        <end position="534"/>
    </location>
</feature>
<dbReference type="PANTHER" id="PTHR48005:SF16">
    <property type="entry name" value="MDIS1-INTERACTING RECEPTOR LIKE KINASE 2-LIKE ISOFORM X1"/>
    <property type="match status" value="1"/>
</dbReference>
<dbReference type="InterPro" id="IPR032675">
    <property type="entry name" value="LRR_dom_sf"/>
</dbReference>
<dbReference type="FunFam" id="1.10.510.10:FF:000445">
    <property type="entry name" value="MDIS1-interacting receptor like kinase 2"/>
    <property type="match status" value="1"/>
</dbReference>
<dbReference type="SUPFAM" id="SSF52047">
    <property type="entry name" value="RNI-like"/>
    <property type="match status" value="1"/>
</dbReference>
<dbReference type="FunFam" id="3.80.10.10:FF:000400">
    <property type="entry name" value="Nuclear pore complex protein NUP107"/>
    <property type="match status" value="1"/>
</dbReference>
<keyword evidence="7" id="KW-0433">Leucine-rich repeat</keyword>
<dbReference type="InterPro" id="IPR017441">
    <property type="entry name" value="Protein_kinase_ATP_BS"/>
</dbReference>
<evidence type="ECO:0000256" key="2">
    <source>
        <dbReference type="ARBA" id="ARBA00004479"/>
    </source>
</evidence>
<name>A0AAV9ANN9_ACOGR</name>
<dbReference type="InterPro" id="IPR003591">
    <property type="entry name" value="Leu-rich_rpt_typical-subtyp"/>
</dbReference>
<dbReference type="PANTHER" id="PTHR48005">
    <property type="entry name" value="LEUCINE RICH REPEAT KINASE 2"/>
    <property type="match status" value="1"/>
</dbReference>
<comment type="subcellular location">
    <subcellularLocation>
        <location evidence="1">Cell membrane</location>
        <topology evidence="1">Single-pass membrane protein</topology>
    </subcellularLocation>
    <subcellularLocation>
        <location evidence="2">Membrane</location>
        <topology evidence="2">Single-pass type I membrane protein</topology>
    </subcellularLocation>
</comment>
<keyword evidence="6" id="KW-0597">Phosphoprotein</keyword>
<dbReference type="InterPro" id="IPR008266">
    <property type="entry name" value="Tyr_kinase_AS"/>
</dbReference>
<evidence type="ECO:0000256" key="20">
    <source>
        <dbReference type="ARBA" id="ARBA00048679"/>
    </source>
</evidence>
<keyword evidence="13 25" id="KW-0418">Kinase</keyword>
<dbReference type="FunFam" id="3.80.10.10:FF:000299">
    <property type="entry name" value="Piriformospora indica-insensitive protein 2"/>
    <property type="match status" value="1"/>
</dbReference>
<evidence type="ECO:0000256" key="15">
    <source>
        <dbReference type="ARBA" id="ARBA00022989"/>
    </source>
</evidence>
<evidence type="ECO:0000256" key="22">
    <source>
        <dbReference type="SAM" id="Phobius"/>
    </source>
</evidence>
<dbReference type="InterPro" id="IPR000719">
    <property type="entry name" value="Prot_kinase_dom"/>
</dbReference>
<comment type="caution">
    <text evidence="25">The sequence shown here is derived from an EMBL/GenBank/DDBJ whole genome shotgun (WGS) entry which is preliminary data.</text>
</comment>
<reference evidence="25" key="2">
    <citation type="submission" date="2023-06" db="EMBL/GenBank/DDBJ databases">
        <authorList>
            <person name="Ma L."/>
            <person name="Liu K.-W."/>
            <person name="Li Z."/>
            <person name="Hsiao Y.-Y."/>
            <person name="Qi Y."/>
            <person name="Fu T."/>
            <person name="Tang G."/>
            <person name="Zhang D."/>
            <person name="Sun W.-H."/>
            <person name="Liu D.-K."/>
            <person name="Li Y."/>
            <person name="Chen G.-Z."/>
            <person name="Liu X.-D."/>
            <person name="Liao X.-Y."/>
            <person name="Jiang Y.-T."/>
            <person name="Yu X."/>
            <person name="Hao Y."/>
            <person name="Huang J."/>
            <person name="Zhao X.-W."/>
            <person name="Ke S."/>
            <person name="Chen Y.-Y."/>
            <person name="Wu W.-L."/>
            <person name="Hsu J.-L."/>
            <person name="Lin Y.-F."/>
            <person name="Huang M.-D."/>
            <person name="Li C.-Y."/>
            <person name="Huang L."/>
            <person name="Wang Z.-W."/>
            <person name="Zhao X."/>
            <person name="Zhong W.-Y."/>
            <person name="Peng D.-H."/>
            <person name="Ahmad S."/>
            <person name="Lan S."/>
            <person name="Zhang J.-S."/>
            <person name="Tsai W.-C."/>
            <person name="Van De Peer Y."/>
            <person name="Liu Z.-J."/>
        </authorList>
    </citation>
    <scope>NUCLEOTIDE SEQUENCE</scope>
    <source>
        <strain evidence="25">SCP</strain>
        <tissue evidence="25">Leaves</tissue>
    </source>
</reference>
<evidence type="ECO:0000256" key="5">
    <source>
        <dbReference type="ARBA" id="ARBA00022527"/>
    </source>
</evidence>
<dbReference type="Gene3D" id="3.30.200.20">
    <property type="entry name" value="Phosphorylase Kinase, domain 1"/>
    <property type="match status" value="1"/>
</dbReference>
<dbReference type="SUPFAM" id="SSF56112">
    <property type="entry name" value="Protein kinase-like (PK-like)"/>
    <property type="match status" value="1"/>
</dbReference>
<keyword evidence="16 22" id="KW-0472">Membrane</keyword>
<dbReference type="GO" id="GO:0009653">
    <property type="term" value="P:anatomical structure morphogenesis"/>
    <property type="evidence" value="ECO:0007669"/>
    <property type="project" value="UniProtKB-ARBA"/>
</dbReference>
<evidence type="ECO:0000259" key="24">
    <source>
        <dbReference type="PROSITE" id="PS50011"/>
    </source>
</evidence>
<dbReference type="InterPro" id="IPR011009">
    <property type="entry name" value="Kinase-like_dom_sf"/>
</dbReference>
<dbReference type="InterPro" id="IPR051420">
    <property type="entry name" value="Ser_Thr_Kinases_DiverseReg"/>
</dbReference>
<dbReference type="InterPro" id="IPR013210">
    <property type="entry name" value="LRR_N_plant-typ"/>
</dbReference>
<comment type="catalytic activity">
    <reaction evidence="19">
        <text>L-threonyl-[protein] + ATP = O-phospho-L-threonyl-[protein] + ADP + H(+)</text>
        <dbReference type="Rhea" id="RHEA:46608"/>
        <dbReference type="Rhea" id="RHEA-COMP:11060"/>
        <dbReference type="Rhea" id="RHEA-COMP:11605"/>
        <dbReference type="ChEBI" id="CHEBI:15378"/>
        <dbReference type="ChEBI" id="CHEBI:30013"/>
        <dbReference type="ChEBI" id="CHEBI:30616"/>
        <dbReference type="ChEBI" id="CHEBI:61977"/>
        <dbReference type="ChEBI" id="CHEBI:456216"/>
        <dbReference type="EC" id="2.7.11.1"/>
    </reaction>
</comment>
<dbReference type="PROSITE" id="PS51450">
    <property type="entry name" value="LRR"/>
    <property type="match status" value="3"/>
</dbReference>
<dbReference type="EC" id="2.7.11.1" evidence="3"/>
<keyword evidence="17 25" id="KW-0675">Receptor</keyword>
<evidence type="ECO:0000256" key="23">
    <source>
        <dbReference type="SAM" id="SignalP"/>
    </source>
</evidence>
<feature type="binding site" evidence="21">
    <location>
        <position position="607"/>
    </location>
    <ligand>
        <name>ATP</name>
        <dbReference type="ChEBI" id="CHEBI:30616"/>
    </ligand>
</feature>
<evidence type="ECO:0000256" key="13">
    <source>
        <dbReference type="ARBA" id="ARBA00022777"/>
    </source>
</evidence>
<dbReference type="PROSITE" id="PS00109">
    <property type="entry name" value="PROTEIN_KINASE_TYR"/>
    <property type="match status" value="1"/>
</dbReference>
<protein>
    <recommendedName>
        <fullName evidence="3">non-specific serine/threonine protein kinase</fullName>
        <ecNumber evidence="3">2.7.11.1</ecNumber>
    </recommendedName>
</protein>
<feature type="chain" id="PRO_5043395599" description="non-specific serine/threonine protein kinase" evidence="23">
    <location>
        <begin position="21"/>
        <end position="862"/>
    </location>
</feature>
<organism evidence="25 26">
    <name type="scientific">Acorus gramineus</name>
    <name type="common">Dwarf sweet flag</name>
    <dbReference type="NCBI Taxonomy" id="55184"/>
    <lineage>
        <taxon>Eukaryota</taxon>
        <taxon>Viridiplantae</taxon>
        <taxon>Streptophyta</taxon>
        <taxon>Embryophyta</taxon>
        <taxon>Tracheophyta</taxon>
        <taxon>Spermatophyta</taxon>
        <taxon>Magnoliopsida</taxon>
        <taxon>Liliopsida</taxon>
        <taxon>Acoraceae</taxon>
        <taxon>Acorus</taxon>
    </lineage>
</organism>
<dbReference type="GO" id="GO:0004674">
    <property type="term" value="F:protein serine/threonine kinase activity"/>
    <property type="evidence" value="ECO:0007669"/>
    <property type="project" value="UniProtKB-KW"/>
</dbReference>
<dbReference type="GO" id="GO:0005886">
    <property type="term" value="C:plasma membrane"/>
    <property type="evidence" value="ECO:0007669"/>
    <property type="project" value="UniProtKB-SubCell"/>
</dbReference>
<evidence type="ECO:0000256" key="10">
    <source>
        <dbReference type="ARBA" id="ARBA00022729"/>
    </source>
</evidence>
<evidence type="ECO:0000256" key="4">
    <source>
        <dbReference type="ARBA" id="ARBA00022475"/>
    </source>
</evidence>
<evidence type="ECO:0000256" key="8">
    <source>
        <dbReference type="ARBA" id="ARBA00022679"/>
    </source>
</evidence>
<keyword evidence="14 21" id="KW-0067">ATP-binding</keyword>
<evidence type="ECO:0000313" key="26">
    <source>
        <dbReference type="Proteomes" id="UP001179952"/>
    </source>
</evidence>
<evidence type="ECO:0000256" key="1">
    <source>
        <dbReference type="ARBA" id="ARBA00004162"/>
    </source>
</evidence>
<reference evidence="25" key="1">
    <citation type="journal article" date="2023" name="Nat. Commun.">
        <title>Diploid and tetraploid genomes of Acorus and the evolution of monocots.</title>
        <authorList>
            <person name="Ma L."/>
            <person name="Liu K.W."/>
            <person name="Li Z."/>
            <person name="Hsiao Y.Y."/>
            <person name="Qi Y."/>
            <person name="Fu T."/>
            <person name="Tang G.D."/>
            <person name="Zhang D."/>
            <person name="Sun W.H."/>
            <person name="Liu D.K."/>
            <person name="Li Y."/>
            <person name="Chen G.Z."/>
            <person name="Liu X.D."/>
            <person name="Liao X.Y."/>
            <person name="Jiang Y.T."/>
            <person name="Yu X."/>
            <person name="Hao Y."/>
            <person name="Huang J."/>
            <person name="Zhao X.W."/>
            <person name="Ke S."/>
            <person name="Chen Y.Y."/>
            <person name="Wu W.L."/>
            <person name="Hsu J.L."/>
            <person name="Lin Y.F."/>
            <person name="Huang M.D."/>
            <person name="Li C.Y."/>
            <person name="Huang L."/>
            <person name="Wang Z.W."/>
            <person name="Zhao X."/>
            <person name="Zhong W.Y."/>
            <person name="Peng D.H."/>
            <person name="Ahmad S."/>
            <person name="Lan S."/>
            <person name="Zhang J.S."/>
            <person name="Tsai W.C."/>
            <person name="Van de Peer Y."/>
            <person name="Liu Z.J."/>
        </authorList>
    </citation>
    <scope>NUCLEOTIDE SEQUENCE</scope>
    <source>
        <strain evidence="25">SCP</strain>
    </source>
</reference>
<dbReference type="Pfam" id="PF13855">
    <property type="entry name" value="LRR_8"/>
    <property type="match status" value="2"/>
</dbReference>
<evidence type="ECO:0000256" key="12">
    <source>
        <dbReference type="ARBA" id="ARBA00022741"/>
    </source>
</evidence>
<comment type="catalytic activity">
    <reaction evidence="20">
        <text>L-seryl-[protein] + ATP = O-phospho-L-seryl-[protein] + ADP + H(+)</text>
        <dbReference type="Rhea" id="RHEA:17989"/>
        <dbReference type="Rhea" id="RHEA-COMP:9863"/>
        <dbReference type="Rhea" id="RHEA-COMP:11604"/>
        <dbReference type="ChEBI" id="CHEBI:15378"/>
        <dbReference type="ChEBI" id="CHEBI:29999"/>
        <dbReference type="ChEBI" id="CHEBI:30616"/>
        <dbReference type="ChEBI" id="CHEBI:83421"/>
        <dbReference type="ChEBI" id="CHEBI:456216"/>
        <dbReference type="EC" id="2.7.11.1"/>
    </reaction>
</comment>
<evidence type="ECO:0000256" key="6">
    <source>
        <dbReference type="ARBA" id="ARBA00022553"/>
    </source>
</evidence>
<dbReference type="EMBL" id="JAUJYN010000007">
    <property type="protein sequence ID" value="KAK1265771.1"/>
    <property type="molecule type" value="Genomic_DNA"/>
</dbReference>
<dbReference type="GO" id="GO:0099402">
    <property type="term" value="P:plant organ development"/>
    <property type="evidence" value="ECO:0007669"/>
    <property type="project" value="UniProtKB-ARBA"/>
</dbReference>
<evidence type="ECO:0000256" key="21">
    <source>
        <dbReference type="PROSITE-ProRule" id="PRU10141"/>
    </source>
</evidence>
<proteinExistence type="predicted"/>
<dbReference type="GO" id="GO:0005524">
    <property type="term" value="F:ATP binding"/>
    <property type="evidence" value="ECO:0007669"/>
    <property type="project" value="UniProtKB-UniRule"/>
</dbReference>
<evidence type="ECO:0000256" key="19">
    <source>
        <dbReference type="ARBA" id="ARBA00047899"/>
    </source>
</evidence>
<keyword evidence="8" id="KW-0808">Transferase</keyword>
<evidence type="ECO:0000313" key="25">
    <source>
        <dbReference type="EMBL" id="KAK1265771.1"/>
    </source>
</evidence>
<dbReference type="SMART" id="SM00365">
    <property type="entry name" value="LRR_SD22"/>
    <property type="match status" value="6"/>
</dbReference>
<evidence type="ECO:0000256" key="14">
    <source>
        <dbReference type="ARBA" id="ARBA00022840"/>
    </source>
</evidence>
<keyword evidence="15 22" id="KW-1133">Transmembrane helix</keyword>
<feature type="signal peptide" evidence="23">
    <location>
        <begin position="1"/>
        <end position="20"/>
    </location>
</feature>
<dbReference type="FunFam" id="3.30.200.20:FF:000309">
    <property type="entry name" value="Leucine-rich repeat receptor protein kinase MSP1"/>
    <property type="match status" value="1"/>
</dbReference>
<keyword evidence="26" id="KW-1185">Reference proteome</keyword>
<feature type="domain" description="Protein kinase" evidence="24">
    <location>
        <begin position="578"/>
        <end position="859"/>
    </location>
</feature>
<evidence type="ECO:0000256" key="11">
    <source>
        <dbReference type="ARBA" id="ARBA00022737"/>
    </source>
</evidence>
<evidence type="ECO:0000256" key="17">
    <source>
        <dbReference type="ARBA" id="ARBA00023170"/>
    </source>
</evidence>
<dbReference type="Gene3D" id="1.10.510.10">
    <property type="entry name" value="Transferase(Phosphotransferase) domain 1"/>
    <property type="match status" value="1"/>
</dbReference>